<dbReference type="PANTHER" id="PTHR23184">
    <property type="entry name" value="TETRATRICOPEPTIDE REPEAT PROTEIN 14"/>
    <property type="match status" value="1"/>
</dbReference>
<evidence type="ECO:0000313" key="1">
    <source>
        <dbReference type="EnsemblMetazoa" id="MESCA009603-PA"/>
    </source>
</evidence>
<dbReference type="InterPro" id="IPR039190">
    <property type="entry name" value="TTC14"/>
</dbReference>
<reference evidence="2" key="1">
    <citation type="submission" date="2013-02" db="EMBL/GenBank/DDBJ databases">
        <authorList>
            <person name="Hughes D."/>
        </authorList>
    </citation>
    <scope>NUCLEOTIDE SEQUENCE</scope>
    <source>
        <strain>Durham</strain>
        <strain evidence="2">NC isolate 2 -- Noor lab</strain>
    </source>
</reference>
<name>T1H0C8_MEGSC</name>
<dbReference type="EnsemblMetazoa" id="MESCA009603-RA">
    <property type="protein sequence ID" value="MESCA009603-PA"/>
    <property type="gene ID" value="MESCA009603"/>
</dbReference>
<proteinExistence type="predicted"/>
<dbReference type="Proteomes" id="UP000015102">
    <property type="component" value="Unassembled WGS sequence"/>
</dbReference>
<dbReference type="STRING" id="36166.T1H0C8"/>
<dbReference type="HOGENOM" id="CLU_1318294_0_0_1"/>
<evidence type="ECO:0000313" key="2">
    <source>
        <dbReference type="Proteomes" id="UP000015102"/>
    </source>
</evidence>
<dbReference type="SUPFAM" id="SSF50249">
    <property type="entry name" value="Nucleic acid-binding proteins"/>
    <property type="match status" value="1"/>
</dbReference>
<sequence>MIQKYISETAVSIQVPPFECFTKKHFERSKYVFATLSTLKKNDIIYCTVTSKTNAGVIVKPLCTGGRIFRILEDLNLKCFIPQSNLVPSYDRKGNEIGYAAQDFIRCQVLDISADAERINLGMLYDASIHKTPPFGIISSNNLPDYYKKYSNHPESLYSDFLLHDKKFKNSESLDMLGDEIGLNTTELFSNIKSLKVPFPAQEYAVDLR</sequence>
<organism evidence="1 2">
    <name type="scientific">Megaselia scalaris</name>
    <name type="common">Humpbacked fly</name>
    <name type="synonym">Phora scalaris</name>
    <dbReference type="NCBI Taxonomy" id="36166"/>
    <lineage>
        <taxon>Eukaryota</taxon>
        <taxon>Metazoa</taxon>
        <taxon>Ecdysozoa</taxon>
        <taxon>Arthropoda</taxon>
        <taxon>Hexapoda</taxon>
        <taxon>Insecta</taxon>
        <taxon>Pterygota</taxon>
        <taxon>Neoptera</taxon>
        <taxon>Endopterygota</taxon>
        <taxon>Diptera</taxon>
        <taxon>Brachycera</taxon>
        <taxon>Muscomorpha</taxon>
        <taxon>Platypezoidea</taxon>
        <taxon>Phoridae</taxon>
        <taxon>Megaseliini</taxon>
        <taxon>Megaselia</taxon>
    </lineage>
</organism>
<dbReference type="EMBL" id="CAQQ02191128">
    <property type="status" value="NOT_ANNOTATED_CDS"/>
    <property type="molecule type" value="Genomic_DNA"/>
</dbReference>
<dbReference type="PANTHER" id="PTHR23184:SF9">
    <property type="entry name" value="TETRATRICOPEPTIDE REPEAT PROTEIN 14"/>
    <property type="match status" value="1"/>
</dbReference>
<accession>T1H0C8</accession>
<dbReference type="AlphaFoldDB" id="T1H0C8"/>
<protein>
    <submittedName>
        <fullName evidence="1">Uncharacterized protein</fullName>
    </submittedName>
</protein>
<keyword evidence="2" id="KW-1185">Reference proteome</keyword>
<dbReference type="InterPro" id="IPR012340">
    <property type="entry name" value="NA-bd_OB-fold"/>
</dbReference>
<reference evidence="1" key="2">
    <citation type="submission" date="2015-06" db="UniProtKB">
        <authorList>
            <consortium name="EnsemblMetazoa"/>
        </authorList>
    </citation>
    <scope>IDENTIFICATION</scope>
</reference>
<dbReference type="Gene3D" id="2.40.50.140">
    <property type="entry name" value="Nucleic acid-binding proteins"/>
    <property type="match status" value="1"/>
</dbReference>